<dbReference type="Pfam" id="PF04108">
    <property type="entry name" value="ATG17_like"/>
    <property type="match status" value="1"/>
</dbReference>
<feature type="compositionally biased region" description="Polar residues" evidence="9">
    <location>
        <begin position="602"/>
        <end position="612"/>
    </location>
</feature>
<dbReference type="PANTHER" id="PTHR13222:SF1">
    <property type="entry name" value="RB1-INDUCIBLE COILED-COIL PROTEIN 1"/>
    <property type="match status" value="1"/>
</dbReference>
<evidence type="ECO:0000256" key="7">
    <source>
        <dbReference type="RuleBase" id="RU367075"/>
    </source>
</evidence>
<dbReference type="Proteomes" id="UP001595075">
    <property type="component" value="Unassembled WGS sequence"/>
</dbReference>
<evidence type="ECO:0000313" key="13">
    <source>
        <dbReference type="Proteomes" id="UP001595075"/>
    </source>
</evidence>
<keyword evidence="4 7" id="KW-0653">Protein transport</keyword>
<keyword evidence="13" id="KW-1185">Reference proteome</keyword>
<proteinExistence type="inferred from homology"/>
<evidence type="ECO:0000256" key="5">
    <source>
        <dbReference type="ARBA" id="ARBA00023006"/>
    </source>
</evidence>
<feature type="compositionally biased region" description="Polar residues" evidence="9">
    <location>
        <begin position="1304"/>
        <end position="1321"/>
    </location>
</feature>
<evidence type="ECO:0000256" key="3">
    <source>
        <dbReference type="ARBA" id="ARBA00022448"/>
    </source>
</evidence>
<feature type="coiled-coil region" evidence="8">
    <location>
        <begin position="648"/>
        <end position="813"/>
    </location>
</feature>
<evidence type="ECO:0000259" key="10">
    <source>
        <dbReference type="Pfam" id="PF04108"/>
    </source>
</evidence>
<feature type="compositionally biased region" description="Low complexity" evidence="9">
    <location>
        <begin position="1344"/>
        <end position="1360"/>
    </location>
</feature>
<evidence type="ECO:0000256" key="9">
    <source>
        <dbReference type="SAM" id="MobiDB-lite"/>
    </source>
</evidence>
<gene>
    <name evidence="12" type="ORF">VTL71DRAFT_1847</name>
</gene>
<feature type="compositionally biased region" description="Low complexity" evidence="9">
    <location>
        <begin position="625"/>
        <end position="634"/>
    </location>
</feature>
<feature type="region of interest" description="Disordered" evidence="9">
    <location>
        <begin position="1218"/>
        <end position="1245"/>
    </location>
</feature>
<feature type="coiled-coil region" evidence="8">
    <location>
        <begin position="870"/>
        <end position="988"/>
    </location>
</feature>
<evidence type="ECO:0000256" key="8">
    <source>
        <dbReference type="SAM" id="Coils"/>
    </source>
</evidence>
<feature type="region of interest" description="Disordered" evidence="9">
    <location>
        <begin position="1261"/>
        <end position="1399"/>
    </location>
</feature>
<feature type="compositionally biased region" description="Polar residues" evidence="9">
    <location>
        <begin position="1378"/>
        <end position="1394"/>
    </location>
</feature>
<comment type="subunit">
    <text evidence="7">Homodimer.</text>
</comment>
<evidence type="ECO:0000256" key="6">
    <source>
        <dbReference type="ARBA" id="ARBA00023054"/>
    </source>
</evidence>
<feature type="compositionally biased region" description="Polar residues" evidence="9">
    <location>
        <begin position="583"/>
        <end position="594"/>
    </location>
</feature>
<keyword evidence="5 7" id="KW-0072">Autophagy</keyword>
<dbReference type="PANTHER" id="PTHR13222">
    <property type="entry name" value="RB1-INDUCIBLE COILED-COIL"/>
    <property type="match status" value="1"/>
</dbReference>
<comment type="subcellular location">
    <subcellularLocation>
        <location evidence="7">Preautophagosomal structure membrane</location>
        <topology evidence="7">Peripheral membrane protein</topology>
    </subcellularLocation>
    <subcellularLocation>
        <location evidence="7">Vacuole membrane</location>
        <topology evidence="7">Peripheral membrane protein</topology>
    </subcellularLocation>
    <text evidence="7">During pexophagy, accumulates in the vacuolar membrane region, where the peroxisomes contact the vacuole.</text>
</comment>
<dbReference type="SUPFAM" id="SSF57997">
    <property type="entry name" value="Tropomyosin"/>
    <property type="match status" value="1"/>
</dbReference>
<keyword evidence="7" id="KW-0472">Membrane</keyword>
<comment type="caution">
    <text evidence="12">The sequence shown here is derived from an EMBL/GenBank/DDBJ whole genome shotgun (WGS) entry which is preliminary data.</text>
</comment>
<evidence type="ECO:0000259" key="11">
    <source>
        <dbReference type="Pfam" id="PF10377"/>
    </source>
</evidence>
<evidence type="ECO:0000256" key="2">
    <source>
        <dbReference type="ARBA" id="ARBA00013804"/>
    </source>
</evidence>
<dbReference type="EMBL" id="JAZHXI010000010">
    <property type="protein sequence ID" value="KAL2067422.1"/>
    <property type="molecule type" value="Genomic_DNA"/>
</dbReference>
<keyword evidence="6 8" id="KW-0175">Coiled coil</keyword>
<evidence type="ECO:0000256" key="4">
    <source>
        <dbReference type="ARBA" id="ARBA00022927"/>
    </source>
</evidence>
<evidence type="ECO:0000256" key="1">
    <source>
        <dbReference type="ARBA" id="ARBA00009729"/>
    </source>
</evidence>
<reference evidence="12 13" key="1">
    <citation type="journal article" date="2024" name="Commun. Biol.">
        <title>Comparative genomic analysis of thermophilic fungi reveals convergent evolutionary adaptations and gene losses.</title>
        <authorList>
            <person name="Steindorff A.S."/>
            <person name="Aguilar-Pontes M.V."/>
            <person name="Robinson A.J."/>
            <person name="Andreopoulos B."/>
            <person name="LaButti K."/>
            <person name="Kuo A."/>
            <person name="Mondo S."/>
            <person name="Riley R."/>
            <person name="Otillar R."/>
            <person name="Haridas S."/>
            <person name="Lipzen A."/>
            <person name="Grimwood J."/>
            <person name="Schmutz J."/>
            <person name="Clum A."/>
            <person name="Reid I.D."/>
            <person name="Moisan M.C."/>
            <person name="Butler G."/>
            <person name="Nguyen T.T.M."/>
            <person name="Dewar K."/>
            <person name="Conant G."/>
            <person name="Drula E."/>
            <person name="Henrissat B."/>
            <person name="Hansel C."/>
            <person name="Singer S."/>
            <person name="Hutchinson M.I."/>
            <person name="de Vries R.P."/>
            <person name="Natvig D.O."/>
            <person name="Powell A.J."/>
            <person name="Tsang A."/>
            <person name="Grigoriev I.V."/>
        </authorList>
    </citation>
    <scope>NUCLEOTIDE SEQUENCE [LARGE SCALE GENOMIC DNA]</scope>
    <source>
        <strain evidence="12 13">CBS 494.80</strain>
    </source>
</reference>
<sequence length="1421" mass="158119">MPLQILLSHTGEILEVDSGTFESLDDFKDWVSTHSKVATQDQITLTSAGKPVKFQGLSTEKEIFVYDRRIVQPSSPGSSKSTQYEVSVPPKYNVSRTPDTIADQNDLQAWRDLFMQRRSWALKVVDDCSAMSLEAQKRFTEVDIINRGVETAVMNLDKHVKALDQKNADTQTWAAEVQQEQELAGADWNYSVSRLQSIPATAEMIKFITGNEPGRGQKGPNSLEYLVDTDEVKRSVKLVRSVASRVVKNSQSLATKVHNVFNKADDMYAKVEEGIQKALVGRITEPVQLMEDIEAIAKKVSNDYENVLGYSDTPKNVSLASKSALLHTKNFLPILSKRSMEMDGILRGAVEARNLIAAESFKAMREIGTLTSMVGEANSALAAMELDDNVLDAFHLLSFVNSLPITYASFLAEAIRRREWNDKVKLDSSTLANEMASFQDEEAKRRRKWQKSTGTSLWGDKTEKDVSGLEVNLVGVEDEWPEVRRQDLEDMLEILQAQNPKSSVVGDIAKIISELDNPTKQQSKRAKAFKAGSIHEAALGRSTLLTRGDDDLIRVIQEEKQKTESKLKTAESRVRRLEDLLHRQSQMTRASNGNIFPPSGNPSPDLQNTANPLASPRLGDDQSRRSSVSSRRFSANQGADEKGFQQKLLSIEAELIAERERAAGLEKEVSARKTASESMKSQVEEANSTKKDLMANFDAQQREFVEERKSLEGEIKRLKAKLEELEDEMDRYLGSRENEKSSIDDRVRSLQDELERVRKEAIEDSQKSQGQVEFLRDEAKKEREFKVTLETQLQNLRQENRDLKVRAENAEAETQLQIKALRDVHSQLSPTSAVPGDVGALATALGALSGDLVTELYSAKSDAAIIKSDRDATQAAITNIRSELESVKEKLSAQESETHELRESLAEERAKFTALEAELSDERLQLSTLRTKISDGETGSESLRTRLEEEERKVTIMSEDLAARQSRLGGLEEELRSVQEKYHSSQEKHDHLATRFEARSSRAKDLTQRVYSQNDRLCRLLERLSYSVTREADSMIIQRIPRPERSNANDSSDPGSTIRRSISGAVTRKSMADSGDLDLLYWMNNDDPEVESERYEAYMNAIGSFDIEAFCEVITKRVKDMEYTAKKYSKDARAYRDKSHAAQKEAHEKIAFKNFKEGDLALFLPTRNQATGAWAAFNIGAPHFFLKEQESHKLRTRDWLLARIHKIEDRVVDLSKSMSGNHLLPSSDRRSLTSNGGDSFEDDNPFDLSDGLRWYLIDASEEKPGAPSTPGLGKSTVASTHVDATGSIRRSKKSSSSGMDGINKTLSKSLDSRRGSNNSKKSAPLAATLDRTGSGATDTASLKAPATTQAAGAAESSEAQMVGSNSRQDGNGSGDTVALNNTENNPKPSATPVGTSPAKKSMIWESLWSLDLSLESGKNKK</sequence>
<dbReference type="InterPro" id="IPR019460">
    <property type="entry name" value="Atg11_C"/>
</dbReference>
<dbReference type="InterPro" id="IPR040040">
    <property type="entry name" value="ATG11"/>
</dbReference>
<name>A0ABR4CCM1_9HELO</name>
<keyword evidence="3 7" id="KW-0813">Transport</keyword>
<keyword evidence="7" id="KW-0926">Vacuole</keyword>
<feature type="domain" description="Autophagy-related protein 11 C-terminal" evidence="11">
    <location>
        <begin position="1112"/>
        <end position="1260"/>
    </location>
</feature>
<protein>
    <recommendedName>
        <fullName evidence="2 7">Autophagy-related protein 11</fullName>
    </recommendedName>
</protein>
<evidence type="ECO:0000313" key="12">
    <source>
        <dbReference type="EMBL" id="KAL2067422.1"/>
    </source>
</evidence>
<feature type="region of interest" description="Disordered" evidence="9">
    <location>
        <begin position="1039"/>
        <end position="1065"/>
    </location>
</feature>
<accession>A0ABR4CCM1</accession>
<dbReference type="Pfam" id="PF10377">
    <property type="entry name" value="ATG11"/>
    <property type="match status" value="1"/>
</dbReference>
<feature type="compositionally biased region" description="Polar residues" evidence="9">
    <location>
        <begin position="1048"/>
        <end position="1060"/>
    </location>
</feature>
<feature type="region of interest" description="Disordered" evidence="9">
    <location>
        <begin position="583"/>
        <end position="641"/>
    </location>
</feature>
<comment type="function">
    <text evidence="7">Involved in cytoplasm to vacuole transport (Cvt), pexophagy, mitophagy and nucleophagy. Recruits mitochondria for their selective degradation via autophagy (mitophagy) during starvation. Works as scaffold proteins that recruit ATG proteins to the pre-autophagosome (PAS), the site of vesicle/autophagosome formation. Required for the Cvt vesicles completion.</text>
</comment>
<organism evidence="12 13">
    <name type="scientific">Oculimacula yallundae</name>
    <dbReference type="NCBI Taxonomy" id="86028"/>
    <lineage>
        <taxon>Eukaryota</taxon>
        <taxon>Fungi</taxon>
        <taxon>Dikarya</taxon>
        <taxon>Ascomycota</taxon>
        <taxon>Pezizomycotina</taxon>
        <taxon>Leotiomycetes</taxon>
        <taxon>Helotiales</taxon>
        <taxon>Ploettnerulaceae</taxon>
        <taxon>Oculimacula</taxon>
    </lineage>
</organism>
<feature type="domain" description="Autophagy protein ATG17-like" evidence="10">
    <location>
        <begin position="101"/>
        <end position="455"/>
    </location>
</feature>
<dbReference type="InterPro" id="IPR045326">
    <property type="entry name" value="ATG17-like_dom"/>
</dbReference>
<dbReference type="Gene3D" id="1.10.287.1490">
    <property type="match status" value="1"/>
</dbReference>
<comment type="similarity">
    <text evidence="1 7">Belongs to the ATG11 family.</text>
</comment>